<dbReference type="PROSITE" id="PS50928">
    <property type="entry name" value="ABC_TM1"/>
    <property type="match status" value="1"/>
</dbReference>
<comment type="subcellular location">
    <subcellularLocation>
        <location evidence="1 7">Cell membrane</location>
        <topology evidence="1 7">Multi-pass membrane protein</topology>
    </subcellularLocation>
</comment>
<evidence type="ECO:0000256" key="2">
    <source>
        <dbReference type="ARBA" id="ARBA00022448"/>
    </source>
</evidence>
<evidence type="ECO:0000256" key="4">
    <source>
        <dbReference type="ARBA" id="ARBA00022692"/>
    </source>
</evidence>
<dbReference type="PANTHER" id="PTHR30465">
    <property type="entry name" value="INNER MEMBRANE ABC TRANSPORTER"/>
    <property type="match status" value="1"/>
</dbReference>
<evidence type="ECO:0000256" key="7">
    <source>
        <dbReference type="RuleBase" id="RU363032"/>
    </source>
</evidence>
<reference evidence="9 10" key="1">
    <citation type="submission" date="2018-06" db="EMBL/GenBank/DDBJ databases">
        <title>Isolation of heavy metals resistant Paenibacillus silvae NC2 from Gold-Copper mine in ZiJin, China.</title>
        <authorList>
            <person name="Xu J."/>
            <person name="Mazhar H.S."/>
            <person name="Rensing C."/>
        </authorList>
    </citation>
    <scope>NUCLEOTIDE SEQUENCE [LARGE SCALE GENOMIC DNA]</scope>
    <source>
        <strain evidence="9 10">NC2</strain>
    </source>
</reference>
<dbReference type="InterPro" id="IPR000515">
    <property type="entry name" value="MetI-like"/>
</dbReference>
<feature type="transmembrane region" description="Helical" evidence="7">
    <location>
        <begin position="279"/>
        <end position="304"/>
    </location>
</feature>
<proteinExistence type="inferred from homology"/>
<feature type="transmembrane region" description="Helical" evidence="7">
    <location>
        <begin position="461"/>
        <end position="482"/>
    </location>
</feature>
<dbReference type="Gene3D" id="1.10.3720.10">
    <property type="entry name" value="MetI-like"/>
    <property type="match status" value="1"/>
</dbReference>
<dbReference type="Pfam" id="PF00528">
    <property type="entry name" value="BPD_transp_1"/>
    <property type="match status" value="1"/>
</dbReference>
<comment type="caution">
    <text evidence="9">The sequence shown here is derived from an EMBL/GenBank/DDBJ whole genome shotgun (WGS) entry which is preliminary data.</text>
</comment>
<feature type="domain" description="ABC transmembrane type-1" evidence="8">
    <location>
        <begin position="277"/>
        <end position="479"/>
    </location>
</feature>
<dbReference type="PANTHER" id="PTHR30465:SF0">
    <property type="entry name" value="OLIGOPEPTIDE TRANSPORT SYSTEM PERMEASE PROTEIN APPB"/>
    <property type="match status" value="1"/>
</dbReference>
<dbReference type="EMBL" id="QKWW01000101">
    <property type="protein sequence ID" value="PZT52398.1"/>
    <property type="molecule type" value="Genomic_DNA"/>
</dbReference>
<feature type="transmembrane region" description="Helical" evidence="7">
    <location>
        <begin position="410"/>
        <end position="431"/>
    </location>
</feature>
<feature type="transmembrane region" description="Helical" evidence="7">
    <location>
        <begin position="351"/>
        <end position="372"/>
    </location>
</feature>
<feature type="transmembrane region" description="Helical" evidence="7">
    <location>
        <begin position="191"/>
        <end position="211"/>
    </location>
</feature>
<evidence type="ECO:0000256" key="3">
    <source>
        <dbReference type="ARBA" id="ARBA00022475"/>
    </source>
</evidence>
<evidence type="ECO:0000256" key="6">
    <source>
        <dbReference type="ARBA" id="ARBA00023136"/>
    </source>
</evidence>
<comment type="similarity">
    <text evidence="7">Belongs to the binding-protein-dependent transport system permease family.</text>
</comment>
<dbReference type="AlphaFoldDB" id="A0A2W6NBP7"/>
<evidence type="ECO:0000313" key="9">
    <source>
        <dbReference type="EMBL" id="PZT52398.1"/>
    </source>
</evidence>
<evidence type="ECO:0000259" key="8">
    <source>
        <dbReference type="PROSITE" id="PS50928"/>
    </source>
</evidence>
<protein>
    <submittedName>
        <fullName evidence="9">ABC transporter permease</fullName>
    </submittedName>
</protein>
<keyword evidence="4 7" id="KW-0812">Transmembrane</keyword>
<feature type="transmembrane region" description="Helical" evidence="7">
    <location>
        <begin position="160"/>
        <end position="179"/>
    </location>
</feature>
<sequence length="493" mass="56353">MQLTFGERRYYRLNDGVQSQNPSRLAAHLSFIYGKMLLHPVYRYVLLILGLPINLIVYLLWRSDRKQDQWDAVRLKIEQELRSTSYLEVKRLELEEQLRRKHQFFKQEVSEAAFNQQLHSWLEETLQKELQERTARELEKQGRYRLEMHDTFGQWIAKPWFLTLSILPGCLMYLILFLYGNAYLKYIFERVLMTIFVILGVATLVFTILYLSPFNPAANILGVTATQEQIAAFNHVYGLDQPYLTQLWNNIKGVATFDLGKSFAGNENVTATIARKFPITLTLAVISLLLALIIALPIGIISAIRPNSWFDYTFMFIALIGLSIPNFWQGLIFILNFSIKMQWLPATFNPQNWLSMIMPVIVLGTGLTAAVARMTRSSTLEVIHEDYVMTARAKGLSERQVMLKHAVRNALIPIITVVGLQFGAMLGGAAVTEKVFNISGLGSYIVDKQFIPDIPSIMGGVIYTAITISIVNVVVDLFYAFIDPRVRSKMKQY</sequence>
<dbReference type="InterPro" id="IPR045621">
    <property type="entry name" value="BPD_transp_1_N"/>
</dbReference>
<dbReference type="CDD" id="cd06261">
    <property type="entry name" value="TM_PBP2"/>
    <property type="match status" value="1"/>
</dbReference>
<dbReference type="GO" id="GO:0055085">
    <property type="term" value="P:transmembrane transport"/>
    <property type="evidence" value="ECO:0007669"/>
    <property type="project" value="InterPro"/>
</dbReference>
<dbReference type="InterPro" id="IPR035906">
    <property type="entry name" value="MetI-like_sf"/>
</dbReference>
<feature type="transmembrane region" description="Helical" evidence="7">
    <location>
        <begin position="41"/>
        <end position="61"/>
    </location>
</feature>
<keyword evidence="5 7" id="KW-1133">Transmembrane helix</keyword>
<dbReference type="Proteomes" id="UP000249204">
    <property type="component" value="Unassembled WGS sequence"/>
</dbReference>
<dbReference type="GO" id="GO:0005886">
    <property type="term" value="C:plasma membrane"/>
    <property type="evidence" value="ECO:0007669"/>
    <property type="project" value="UniProtKB-SubCell"/>
</dbReference>
<evidence type="ECO:0000313" key="10">
    <source>
        <dbReference type="Proteomes" id="UP000249204"/>
    </source>
</evidence>
<dbReference type="Pfam" id="PF19300">
    <property type="entry name" value="BPD_transp_1_N"/>
    <property type="match status" value="1"/>
</dbReference>
<keyword evidence="2 7" id="KW-0813">Transport</keyword>
<feature type="transmembrane region" description="Helical" evidence="7">
    <location>
        <begin position="316"/>
        <end position="339"/>
    </location>
</feature>
<accession>A0A2W6NBP7</accession>
<name>A0A2W6NBP7_9BACL</name>
<evidence type="ECO:0000256" key="1">
    <source>
        <dbReference type="ARBA" id="ARBA00004651"/>
    </source>
</evidence>
<evidence type="ECO:0000256" key="5">
    <source>
        <dbReference type="ARBA" id="ARBA00022989"/>
    </source>
</evidence>
<organism evidence="9 10">
    <name type="scientific">Paenibacillus silvae</name>
    <dbReference type="NCBI Taxonomy" id="1325358"/>
    <lineage>
        <taxon>Bacteria</taxon>
        <taxon>Bacillati</taxon>
        <taxon>Bacillota</taxon>
        <taxon>Bacilli</taxon>
        <taxon>Bacillales</taxon>
        <taxon>Paenibacillaceae</taxon>
        <taxon>Paenibacillus</taxon>
    </lineage>
</organism>
<keyword evidence="3" id="KW-1003">Cell membrane</keyword>
<keyword evidence="6 7" id="KW-0472">Membrane</keyword>
<dbReference type="SUPFAM" id="SSF161098">
    <property type="entry name" value="MetI-like"/>
    <property type="match status" value="1"/>
</dbReference>
<gene>
    <name evidence="9" type="ORF">DN757_27635</name>
</gene>